<dbReference type="InterPro" id="IPR021202">
    <property type="entry name" value="Rv3654c-like"/>
</dbReference>
<evidence type="ECO:0000256" key="2">
    <source>
        <dbReference type="SAM" id="Phobius"/>
    </source>
</evidence>
<keyword evidence="4" id="KW-0808">Transferase</keyword>
<organism evidence="4 5">
    <name type="scientific">Isoptericola peretonis</name>
    <dbReference type="NCBI Taxonomy" id="2918523"/>
    <lineage>
        <taxon>Bacteria</taxon>
        <taxon>Bacillati</taxon>
        <taxon>Actinomycetota</taxon>
        <taxon>Actinomycetes</taxon>
        <taxon>Micrococcales</taxon>
        <taxon>Promicromonosporaceae</taxon>
        <taxon>Isoptericola</taxon>
    </lineage>
</organism>
<feature type="domain" description="Putative Flp pilus-assembly TadG-like N-terminal" evidence="3">
    <location>
        <begin position="15"/>
        <end position="62"/>
    </location>
</feature>
<keyword evidence="2" id="KW-1133">Transmembrane helix</keyword>
<proteinExistence type="predicted"/>
<evidence type="ECO:0000259" key="3">
    <source>
        <dbReference type="Pfam" id="PF13400"/>
    </source>
</evidence>
<dbReference type="Pfam" id="PF13400">
    <property type="entry name" value="Tad"/>
    <property type="match status" value="1"/>
</dbReference>
<dbReference type="EMBL" id="JALQCY010000001">
    <property type="protein sequence ID" value="MCK9792944.1"/>
    <property type="molecule type" value="Genomic_DNA"/>
</dbReference>
<sequence>MNGDGGAPVRSGERGAGTVVVLALAAVVVLLALAVGTLGSAQRARGSAQAAADLGALAGATAWRQGADPCATAAEAVRRNGAEVVACVPEDGGTLGVRASRAAVGPDAGPWAGWLGDATAGARAGPRPAGPGPADDLRRG</sequence>
<feature type="transmembrane region" description="Helical" evidence="2">
    <location>
        <begin position="20"/>
        <end position="39"/>
    </location>
</feature>
<accession>A0ABT0J0E7</accession>
<gene>
    <name evidence="4" type="ORF">M1843_04175</name>
</gene>
<protein>
    <submittedName>
        <fullName evidence="4">Histidine kinase</fullName>
    </submittedName>
</protein>
<dbReference type="Proteomes" id="UP001651050">
    <property type="component" value="Unassembled WGS sequence"/>
</dbReference>
<reference evidence="4 5" key="1">
    <citation type="submission" date="2022-02" db="EMBL/GenBank/DDBJ databases">
        <title>The car tank lid bacteriome: a reservoir of bacteria with potential in bioremediation of fuel.</title>
        <authorList>
            <person name="Vidal-Verdu A."/>
            <person name="Gomez-Martinez D."/>
            <person name="Latorre-Perez A."/>
            <person name="Pereto J."/>
            <person name="Porcar M."/>
        </authorList>
    </citation>
    <scope>NUCLEOTIDE SEQUENCE [LARGE SCALE GENOMIC DNA]</scope>
    <source>
        <strain evidence="4 5">4D.3</strain>
    </source>
</reference>
<dbReference type="GO" id="GO:0016301">
    <property type="term" value="F:kinase activity"/>
    <property type="evidence" value="ECO:0007669"/>
    <property type="project" value="UniProtKB-KW"/>
</dbReference>
<keyword evidence="2" id="KW-0812">Transmembrane</keyword>
<keyword evidence="5" id="KW-1185">Reference proteome</keyword>
<dbReference type="NCBIfam" id="TIGR03816">
    <property type="entry name" value="tadE_like_DECH"/>
    <property type="match status" value="1"/>
</dbReference>
<dbReference type="RefSeq" id="WP_416342787.1">
    <property type="nucleotide sequence ID" value="NZ_JALQCY010000001.1"/>
</dbReference>
<dbReference type="InterPro" id="IPR028087">
    <property type="entry name" value="Tad_N"/>
</dbReference>
<evidence type="ECO:0000313" key="4">
    <source>
        <dbReference type="EMBL" id="MCK9792944.1"/>
    </source>
</evidence>
<keyword evidence="4" id="KW-0418">Kinase</keyword>
<evidence type="ECO:0000256" key="1">
    <source>
        <dbReference type="SAM" id="MobiDB-lite"/>
    </source>
</evidence>
<feature type="region of interest" description="Disordered" evidence="1">
    <location>
        <begin position="114"/>
        <end position="140"/>
    </location>
</feature>
<name>A0ABT0J0E7_9MICO</name>
<comment type="caution">
    <text evidence="4">The sequence shown here is derived from an EMBL/GenBank/DDBJ whole genome shotgun (WGS) entry which is preliminary data.</text>
</comment>
<evidence type="ECO:0000313" key="5">
    <source>
        <dbReference type="Proteomes" id="UP001651050"/>
    </source>
</evidence>
<keyword evidence="2" id="KW-0472">Membrane</keyword>